<dbReference type="eggNOG" id="arCOG03942">
    <property type="taxonomic scope" value="Archaea"/>
</dbReference>
<reference evidence="2 3" key="1">
    <citation type="journal article" date="2009" name="Appl. Environ. Microbiol.">
        <title>Metabolic versatility and indigenous origin of the archaeon Thermococcus sibiricus, isolated from a siberian oil reservoir, as revealed by genome analysis.</title>
        <authorList>
            <person name="Mardanov A.V."/>
            <person name="Ravin N.V."/>
            <person name="Svetlitchnyi V.A."/>
            <person name="Beletsky A.V."/>
            <person name="Miroshnichenko M.L."/>
            <person name="Bonch-Osmolovskaya E.A."/>
            <person name="Skryabin K.G."/>
        </authorList>
    </citation>
    <scope>NUCLEOTIDE SEQUENCE [LARGE SCALE GENOMIC DNA]</scope>
    <source>
        <strain evidence="3">DSM 12597 / MM 739</strain>
    </source>
</reference>
<dbReference type="STRING" id="604354.TSIB_1061"/>
<gene>
    <name evidence="2" type="ordered locus">TSIB_1061</name>
</gene>
<dbReference type="EMBL" id="CP001463">
    <property type="protein sequence ID" value="ACS90117.1"/>
    <property type="molecule type" value="Genomic_DNA"/>
</dbReference>
<evidence type="ECO:0000313" key="2">
    <source>
        <dbReference type="EMBL" id="ACS90117.1"/>
    </source>
</evidence>
<organism evidence="2 3">
    <name type="scientific">Thermococcus sibiricus (strain DSM 12597 / MM 739)</name>
    <dbReference type="NCBI Taxonomy" id="604354"/>
    <lineage>
        <taxon>Archaea</taxon>
        <taxon>Methanobacteriati</taxon>
        <taxon>Methanobacteriota</taxon>
        <taxon>Thermococci</taxon>
        <taxon>Thermococcales</taxon>
        <taxon>Thermococcaceae</taxon>
        <taxon>Thermococcus</taxon>
    </lineage>
</organism>
<keyword evidence="3" id="KW-1185">Reference proteome</keyword>
<dbReference type="KEGG" id="tsi:TSIB_1061"/>
<dbReference type="HOGENOM" id="CLU_040995_0_0_2"/>
<feature type="transmembrane region" description="Helical" evidence="1">
    <location>
        <begin position="41"/>
        <end position="58"/>
    </location>
</feature>
<evidence type="ECO:0000313" key="3">
    <source>
        <dbReference type="Proteomes" id="UP000009079"/>
    </source>
</evidence>
<accession>C6A3C2</accession>
<dbReference type="Proteomes" id="UP000009079">
    <property type="component" value="Chromosome"/>
</dbReference>
<proteinExistence type="predicted"/>
<dbReference type="AlphaFoldDB" id="C6A3C2"/>
<evidence type="ECO:0000256" key="1">
    <source>
        <dbReference type="SAM" id="Phobius"/>
    </source>
</evidence>
<feature type="transmembrane region" description="Helical" evidence="1">
    <location>
        <begin position="70"/>
        <end position="93"/>
    </location>
</feature>
<sequence>MKKMKKEDVRLFLPFLVFALIIWLFRPWFHGIIMGFYRNPTIIYIFIALGAILVYASKQKLTEGYTRKNASISGIFALIILLLVVLSVLTGALSNTALYKEYHPTQVSSELELSSSKIRILPKLTAYRYAVDTIEYARYTLGWSHLTIRDGTPVWGFFIVPDGAWNAIRLKDKGLLFVDMNTTEARMERIENELQVGPGMQIFDNLEWNLYKKHYLIDLDIPRTLYYDGRTYIVVPYISYSFRVIYTVPKWGGVFIVDEDGNIEDLTPEEALKDERLKDFPIFPELLTRKIVNSQNYWKENVFSNIKNLWLHHENQIELIDVSEQGNRQPFLVISNDGKEYWMIAVEPYGRAHGLAAIYLVDAQSGEMSQVKFETPLTGPVKAIDYVKKALPMFDWSQFMAVEPIPIFLNGELWWRIAIIPGSGSGVAKIAFVNAETKEVQIFENEDEVRTFLLYGQVEVKVKEVSGVIEGIYSYIKNGNTHWVLIIGNETLYLSSDQLSDELILKVLNLKEGDNVTVKISEGRLVEIKKR</sequence>
<keyword evidence="1" id="KW-1133">Transmembrane helix</keyword>
<protein>
    <submittedName>
        <fullName evidence="2">Uncharacterized protein</fullName>
    </submittedName>
</protein>
<feature type="transmembrane region" description="Helical" evidence="1">
    <location>
        <begin position="12"/>
        <end position="29"/>
    </location>
</feature>
<keyword evidence="1" id="KW-0812">Transmembrane</keyword>
<keyword evidence="1" id="KW-0472">Membrane</keyword>
<name>C6A3C2_THESM</name>